<dbReference type="AlphaFoldDB" id="A0A2L2TB02"/>
<accession>A0A2L2TB02</accession>
<evidence type="ECO:0000256" key="1">
    <source>
        <dbReference type="ARBA" id="ARBA00023242"/>
    </source>
</evidence>
<dbReference type="InterPro" id="IPR036864">
    <property type="entry name" value="Zn2-C6_fun-type_DNA-bd_sf"/>
</dbReference>
<evidence type="ECO:0000313" key="4">
    <source>
        <dbReference type="Proteomes" id="UP000245910"/>
    </source>
</evidence>
<dbReference type="SUPFAM" id="SSF57701">
    <property type="entry name" value="Zn2/Cys6 DNA-binding domain"/>
    <property type="match status" value="1"/>
</dbReference>
<reference evidence="4" key="1">
    <citation type="submission" date="2014-10" db="EMBL/GenBank/DDBJ databases">
        <authorList>
            <person name="King R."/>
        </authorList>
    </citation>
    <scope>NUCLEOTIDE SEQUENCE [LARGE SCALE GENOMIC DNA]</scope>
    <source>
        <strain evidence="4">A3/5</strain>
    </source>
</reference>
<dbReference type="PANTHER" id="PTHR47657:SF7">
    <property type="entry name" value="STEROL REGULATORY ELEMENT-BINDING PROTEIN ECM22"/>
    <property type="match status" value="1"/>
</dbReference>
<evidence type="ECO:0000259" key="2">
    <source>
        <dbReference type="PROSITE" id="PS50048"/>
    </source>
</evidence>
<dbReference type="SMART" id="SM00066">
    <property type="entry name" value="GAL4"/>
    <property type="match status" value="1"/>
</dbReference>
<dbReference type="GO" id="GO:0008270">
    <property type="term" value="F:zinc ion binding"/>
    <property type="evidence" value="ECO:0007669"/>
    <property type="project" value="InterPro"/>
</dbReference>
<organism evidence="3 4">
    <name type="scientific">Fusarium venenatum</name>
    <dbReference type="NCBI Taxonomy" id="56646"/>
    <lineage>
        <taxon>Eukaryota</taxon>
        <taxon>Fungi</taxon>
        <taxon>Dikarya</taxon>
        <taxon>Ascomycota</taxon>
        <taxon>Pezizomycotina</taxon>
        <taxon>Sordariomycetes</taxon>
        <taxon>Hypocreomycetidae</taxon>
        <taxon>Hypocreales</taxon>
        <taxon>Nectriaceae</taxon>
        <taxon>Fusarium</taxon>
    </lineage>
</organism>
<dbReference type="InterPro" id="IPR052400">
    <property type="entry name" value="Zn2-C6_fungal_TF"/>
</dbReference>
<keyword evidence="4" id="KW-1185">Reference proteome</keyword>
<sequence>MPEEERPCKTLTKARVRQFHTRSKTGCSSCRTRRKRCDEQRPECNNCINLGRVCSYEGIKIPLRERRAQQKEVHPWEQTPWQIERPSQQLSVKRTPIPTQLRFMNHDREYNKLACEMPLKSHELFQYRKDAVSSFYAGTDVDKYSGVNKDLKIVPRRLPQIGVFLMRLTDDPCALRSTILLAGMHFCFQNGSLASFESTFLYHKVEVMRYINKWIASSSHRRDTTIIRQMTTLAFTEVGPIHLHLHVCSSETHMSKVCTGEILGAEAHASGILAIIENAAARGKKEKLDTSSSKSPDQELANRYFVMAYTYICGLKSLLGGVCRLGGVDDASIKDFSAKELVEMSHLWHKGEALQSWALKLQALRLLPFFLTPLPVGATFKYADGHAVIQSLRQFTSPTIIDDSPQKDEAPLPDC</sequence>
<dbReference type="Proteomes" id="UP000245910">
    <property type="component" value="Chromosome II"/>
</dbReference>
<dbReference type="InterPro" id="IPR001138">
    <property type="entry name" value="Zn2Cys6_DnaBD"/>
</dbReference>
<dbReference type="Pfam" id="PF00172">
    <property type="entry name" value="Zn_clus"/>
    <property type="match status" value="1"/>
</dbReference>
<dbReference type="CDD" id="cd00067">
    <property type="entry name" value="GAL4"/>
    <property type="match status" value="1"/>
</dbReference>
<dbReference type="PROSITE" id="PS00463">
    <property type="entry name" value="ZN2_CY6_FUNGAL_1"/>
    <property type="match status" value="1"/>
</dbReference>
<dbReference type="EMBL" id="LN649230">
    <property type="protein sequence ID" value="CEI61507.1"/>
    <property type="molecule type" value="Genomic_DNA"/>
</dbReference>
<name>A0A2L2TB02_9HYPO</name>
<feature type="domain" description="Zn(2)-C6 fungal-type" evidence="2">
    <location>
        <begin position="26"/>
        <end position="56"/>
    </location>
</feature>
<dbReference type="PANTHER" id="PTHR47657">
    <property type="entry name" value="STEROL REGULATORY ELEMENT-BINDING PROTEIN ECM22"/>
    <property type="match status" value="1"/>
</dbReference>
<proteinExistence type="predicted"/>
<dbReference type="GO" id="GO:0000981">
    <property type="term" value="F:DNA-binding transcription factor activity, RNA polymerase II-specific"/>
    <property type="evidence" value="ECO:0007669"/>
    <property type="project" value="InterPro"/>
</dbReference>
<dbReference type="Gene3D" id="4.10.240.10">
    <property type="entry name" value="Zn(2)-C6 fungal-type DNA-binding domain"/>
    <property type="match status" value="1"/>
</dbReference>
<dbReference type="PROSITE" id="PS50048">
    <property type="entry name" value="ZN2_CY6_FUNGAL_2"/>
    <property type="match status" value="1"/>
</dbReference>
<evidence type="ECO:0000313" key="3">
    <source>
        <dbReference type="EMBL" id="CEI61507.1"/>
    </source>
</evidence>
<dbReference type="STRING" id="56646.A0A2L2TB02"/>
<keyword evidence="1" id="KW-0539">Nucleus</keyword>
<protein>
    <recommendedName>
        <fullName evidence="2">Zn(2)-C6 fungal-type domain-containing protein</fullName>
    </recommendedName>
</protein>